<name>A0A0Q3SII7_9BACI</name>
<evidence type="ECO:0000256" key="1">
    <source>
        <dbReference type="SAM" id="MobiDB-lite"/>
    </source>
</evidence>
<gene>
    <name evidence="2" type="ORF">AN957_13165</name>
</gene>
<protein>
    <submittedName>
        <fullName evidence="2">Uncharacterized protein</fullName>
    </submittedName>
</protein>
<evidence type="ECO:0000313" key="3">
    <source>
        <dbReference type="Proteomes" id="UP000050996"/>
    </source>
</evidence>
<dbReference type="PATRIC" id="fig|1637975.4.peg.2476"/>
<reference evidence="2 3" key="1">
    <citation type="submission" date="2015-09" db="EMBL/GenBank/DDBJ databases">
        <title>Genome sequencing project for genomic taxonomy and phylogenomics of Bacillus-like bacteria.</title>
        <authorList>
            <person name="Liu B."/>
            <person name="Wang J."/>
            <person name="Zhu Y."/>
            <person name="Liu G."/>
            <person name="Chen Q."/>
            <person name="Chen Z."/>
            <person name="Lan J."/>
            <person name="Che J."/>
            <person name="Ge C."/>
            <person name="Shi H."/>
            <person name="Pan Z."/>
            <person name="Liu X."/>
        </authorList>
    </citation>
    <scope>NUCLEOTIDE SEQUENCE [LARGE SCALE GENOMIC DNA]</scope>
    <source>
        <strain evidence="2 3">FJAT-18043</strain>
    </source>
</reference>
<feature type="region of interest" description="Disordered" evidence="1">
    <location>
        <begin position="36"/>
        <end position="59"/>
    </location>
</feature>
<sequence length="325" mass="37860">MSDFMKSIVQEVMKPNQKPKENPLFGSETRFLYSKSTVENKSPQTIPKINRPNYQQKNRQKNLSFIKEELADHRAESRSNNESVVKKESLPPVNGYDKDPLTRLQTLSLVQGNQPIHQQWHHSPMRKNNVEEESQLIGQTRDGMKAWIYSSPHPKLLQNFQRSIKSNAIGVITSQKCQPAQLFILNELLREYPSMKYFLLWDKESTQSFVLELYEDNAELLKQGLKVMFQRLSQSSYKQIQVYQAHSPSPWLTKQLDLKTQVEGVAVLEGIEYYTAVFLLDRLLKRSADKNIHYQIETNYLLMYGNYETVKEVSGELLKQAERLS</sequence>
<feature type="region of interest" description="Disordered" evidence="1">
    <location>
        <begin position="72"/>
        <end position="98"/>
    </location>
</feature>
<dbReference type="Proteomes" id="UP000050996">
    <property type="component" value="Unassembled WGS sequence"/>
</dbReference>
<dbReference type="STRING" id="1637975.AN957_13165"/>
<dbReference type="EMBL" id="LJIX01000006">
    <property type="protein sequence ID" value="KQL19420.1"/>
    <property type="molecule type" value="Genomic_DNA"/>
</dbReference>
<feature type="compositionally biased region" description="Basic and acidic residues" evidence="1">
    <location>
        <begin position="72"/>
        <end position="89"/>
    </location>
</feature>
<evidence type="ECO:0000313" key="2">
    <source>
        <dbReference type="EMBL" id="KQL19420.1"/>
    </source>
</evidence>
<organism evidence="2 3">
    <name type="scientific">Cytobacillus solani</name>
    <dbReference type="NCBI Taxonomy" id="1637975"/>
    <lineage>
        <taxon>Bacteria</taxon>
        <taxon>Bacillati</taxon>
        <taxon>Bacillota</taxon>
        <taxon>Bacilli</taxon>
        <taxon>Bacillales</taxon>
        <taxon>Bacillaceae</taxon>
        <taxon>Cytobacillus</taxon>
    </lineage>
</organism>
<keyword evidence="3" id="KW-1185">Reference proteome</keyword>
<comment type="caution">
    <text evidence="2">The sequence shown here is derived from an EMBL/GenBank/DDBJ whole genome shotgun (WGS) entry which is preliminary data.</text>
</comment>
<proteinExistence type="predicted"/>
<accession>A0A0Q3SII7</accession>
<dbReference type="RefSeq" id="WP_056684535.1">
    <property type="nucleotide sequence ID" value="NZ_LJIX01000006.1"/>
</dbReference>
<dbReference type="AlphaFoldDB" id="A0A0Q3SII7"/>